<keyword evidence="1" id="KW-0175">Coiled coil</keyword>
<proteinExistence type="predicted"/>
<organism evidence="3 4">
    <name type="scientific">Thalassolituus marinus</name>
    <dbReference type="NCBI Taxonomy" id="671053"/>
    <lineage>
        <taxon>Bacteria</taxon>
        <taxon>Pseudomonadati</taxon>
        <taxon>Pseudomonadota</taxon>
        <taxon>Gammaproteobacteria</taxon>
        <taxon>Oceanospirillales</taxon>
        <taxon>Oceanospirillaceae</taxon>
        <taxon>Thalassolituus</taxon>
    </lineage>
</organism>
<protein>
    <recommendedName>
        <fullName evidence="5">H-NS histone family protein</fullName>
    </recommendedName>
</protein>
<evidence type="ECO:0000256" key="1">
    <source>
        <dbReference type="SAM" id="Coils"/>
    </source>
</evidence>
<gene>
    <name evidence="3" type="ORF">I9W95_09510</name>
</gene>
<evidence type="ECO:0008006" key="5">
    <source>
        <dbReference type="Google" id="ProtNLM"/>
    </source>
</evidence>
<feature type="coiled-coil region" evidence="1">
    <location>
        <begin position="8"/>
        <end position="39"/>
    </location>
</feature>
<sequence>MSVFDLDIDKQIKQHQQKIQELEALREAQEKKMEGIKEFDAVIQRLCNQSSLTEDELYVSRAEQIERWIVSLSKMDNPSSIYHNLKKHFARTSPRGPRAKAEKESSLPKPKLPVGTYRNPATNEKVEKIKRNPRQLDQWIDQHGFAVVRTWKID</sequence>
<dbReference type="EMBL" id="JAEDAH010000044">
    <property type="protein sequence ID" value="MCA6063843.1"/>
    <property type="molecule type" value="Genomic_DNA"/>
</dbReference>
<name>A0ABS7ZRH1_9GAMM</name>
<keyword evidence="4" id="KW-1185">Reference proteome</keyword>
<evidence type="ECO:0000313" key="3">
    <source>
        <dbReference type="EMBL" id="MCA6063843.1"/>
    </source>
</evidence>
<feature type="region of interest" description="Disordered" evidence="2">
    <location>
        <begin position="88"/>
        <end position="124"/>
    </location>
</feature>
<dbReference type="Proteomes" id="UP000714380">
    <property type="component" value="Unassembled WGS sequence"/>
</dbReference>
<evidence type="ECO:0000256" key="2">
    <source>
        <dbReference type="SAM" id="MobiDB-lite"/>
    </source>
</evidence>
<evidence type="ECO:0000313" key="4">
    <source>
        <dbReference type="Proteomes" id="UP000714380"/>
    </source>
</evidence>
<comment type="caution">
    <text evidence="3">The sequence shown here is derived from an EMBL/GenBank/DDBJ whole genome shotgun (WGS) entry which is preliminary data.</text>
</comment>
<dbReference type="RefSeq" id="WP_225674244.1">
    <property type="nucleotide sequence ID" value="NZ_JAEDAH010000044.1"/>
</dbReference>
<reference evidence="3 4" key="1">
    <citation type="submission" date="2020-12" db="EMBL/GenBank/DDBJ databases">
        <title>Novel Thalassolituus-related marine hydrocarbonoclastic bacteria mediated algae-derived hydrocarbons mineralization in twilight zone of the northern South China Sea.</title>
        <authorList>
            <person name="Dong C."/>
        </authorList>
    </citation>
    <scope>NUCLEOTIDE SEQUENCE [LARGE SCALE GENOMIC DNA]</scope>
    <source>
        <strain evidence="3 4">IMCC1826</strain>
    </source>
</reference>
<accession>A0ABS7ZRH1</accession>